<dbReference type="GO" id="GO:0019867">
    <property type="term" value="C:outer membrane"/>
    <property type="evidence" value="ECO:0007669"/>
    <property type="project" value="InterPro"/>
</dbReference>
<protein>
    <submittedName>
        <fullName evidence="2">Conjugal transfer protein TraL</fullName>
    </submittedName>
</protein>
<organism evidence="2 3">
    <name type="scientific">Skermanella stibiiresistens SB22</name>
    <dbReference type="NCBI Taxonomy" id="1385369"/>
    <lineage>
        <taxon>Bacteria</taxon>
        <taxon>Pseudomonadati</taxon>
        <taxon>Pseudomonadota</taxon>
        <taxon>Alphaproteobacteria</taxon>
        <taxon>Rhodospirillales</taxon>
        <taxon>Azospirillaceae</taxon>
        <taxon>Skermanella</taxon>
    </lineage>
</organism>
<evidence type="ECO:0000313" key="3">
    <source>
        <dbReference type="Proteomes" id="UP000019486"/>
    </source>
</evidence>
<dbReference type="AlphaFoldDB" id="W9GU37"/>
<keyword evidence="1" id="KW-0472">Membrane</keyword>
<name>W9GU37_9PROT</name>
<evidence type="ECO:0000256" key="1">
    <source>
        <dbReference type="SAM" id="Phobius"/>
    </source>
</evidence>
<accession>W9GU37</accession>
<keyword evidence="1" id="KW-1133">Transmembrane helix</keyword>
<feature type="transmembrane region" description="Helical" evidence="1">
    <location>
        <begin position="24"/>
        <end position="51"/>
    </location>
</feature>
<sequence>MDVIDIPRRIDAPRRLLLWTTDEVVPVAVGVMVGITVDRLLLCAAIGFVFVRFYRRFRDGRADGYLLHALYWAGITKPKGHSFPNPFVSRWLP</sequence>
<comment type="caution">
    <text evidence="2">The sequence shown here is derived from an EMBL/GenBank/DDBJ whole genome shotgun (WGS) entry which is preliminary data.</text>
</comment>
<keyword evidence="3" id="KW-1185">Reference proteome</keyword>
<evidence type="ECO:0000313" key="2">
    <source>
        <dbReference type="EMBL" id="EWY36151.1"/>
    </source>
</evidence>
<dbReference type="STRING" id="1385369.N825_29850"/>
<dbReference type="InterPro" id="IPR009838">
    <property type="entry name" value="T4SS_TraL"/>
</dbReference>
<dbReference type="NCBIfam" id="TIGR02762">
    <property type="entry name" value="TraL_TIGR"/>
    <property type="match status" value="1"/>
</dbReference>
<reference evidence="2 3" key="1">
    <citation type="submission" date="2013-08" db="EMBL/GenBank/DDBJ databases">
        <title>The genome sequence of Skermanella stibiiresistens.</title>
        <authorList>
            <person name="Zhu W."/>
            <person name="Wang G."/>
        </authorList>
    </citation>
    <scope>NUCLEOTIDE SEQUENCE [LARGE SCALE GENOMIC DNA]</scope>
    <source>
        <strain evidence="2 3">SB22</strain>
    </source>
</reference>
<dbReference type="Proteomes" id="UP000019486">
    <property type="component" value="Unassembled WGS sequence"/>
</dbReference>
<dbReference type="Pfam" id="PF07178">
    <property type="entry name" value="TraL"/>
    <property type="match status" value="1"/>
</dbReference>
<dbReference type="RefSeq" id="WP_037461221.1">
    <property type="nucleotide sequence ID" value="NZ_AVFL01000051.1"/>
</dbReference>
<keyword evidence="1" id="KW-0812">Transmembrane</keyword>
<gene>
    <name evidence="2" type="ORF">N825_29850</name>
</gene>
<proteinExistence type="predicted"/>
<dbReference type="EMBL" id="AVFL01000051">
    <property type="protein sequence ID" value="EWY36151.1"/>
    <property type="molecule type" value="Genomic_DNA"/>
</dbReference>